<reference evidence="5 6" key="1">
    <citation type="submission" date="2024-03" db="EMBL/GenBank/DDBJ databases">
        <title>Human intestinal bacterial collection.</title>
        <authorList>
            <person name="Pauvert C."/>
            <person name="Hitch T.C.A."/>
            <person name="Clavel T."/>
        </authorList>
    </citation>
    <scope>NUCLEOTIDE SEQUENCE [LARGE SCALE GENOMIC DNA]</scope>
    <source>
        <strain evidence="5 6">CLA-JM-H44</strain>
    </source>
</reference>
<keyword evidence="2" id="KW-0813">Transport</keyword>
<dbReference type="RefSeq" id="WP_349219494.1">
    <property type="nucleotide sequence ID" value="NZ_JBBMFD010000012.1"/>
</dbReference>
<keyword evidence="6" id="KW-1185">Reference proteome</keyword>
<protein>
    <submittedName>
        <fullName evidence="5">V-type ATP synthase subunit E</fullName>
    </submittedName>
</protein>
<evidence type="ECO:0000256" key="2">
    <source>
        <dbReference type="ARBA" id="ARBA00022448"/>
    </source>
</evidence>
<dbReference type="InterPro" id="IPR038495">
    <property type="entry name" value="ATPase_E_C"/>
</dbReference>
<dbReference type="SUPFAM" id="SSF160527">
    <property type="entry name" value="V-type ATPase subunit E-like"/>
    <property type="match status" value="1"/>
</dbReference>
<comment type="caution">
    <text evidence="5">The sequence shown here is derived from an EMBL/GenBank/DDBJ whole genome shotgun (WGS) entry which is preliminary data.</text>
</comment>
<comment type="similarity">
    <text evidence="1">Belongs to the V-ATPase E subunit family.</text>
</comment>
<evidence type="ECO:0000259" key="4">
    <source>
        <dbReference type="PROSITE" id="PS50132"/>
    </source>
</evidence>
<organism evidence="5 6">
    <name type="scientific">Solibaculum intestinale</name>
    <dbReference type="NCBI Taxonomy" id="3133165"/>
    <lineage>
        <taxon>Bacteria</taxon>
        <taxon>Bacillati</taxon>
        <taxon>Bacillota</taxon>
        <taxon>Clostridia</taxon>
        <taxon>Eubacteriales</taxon>
        <taxon>Oscillospiraceae</taxon>
        <taxon>Solibaculum</taxon>
    </lineage>
</organism>
<accession>A0ABV1E0F7</accession>
<evidence type="ECO:0000256" key="3">
    <source>
        <dbReference type="ARBA" id="ARBA00023065"/>
    </source>
</evidence>
<evidence type="ECO:0000313" key="5">
    <source>
        <dbReference type="EMBL" id="MEQ2440791.1"/>
    </source>
</evidence>
<evidence type="ECO:0000256" key="1">
    <source>
        <dbReference type="ARBA" id="ARBA00005901"/>
    </source>
</evidence>
<evidence type="ECO:0000313" key="6">
    <source>
        <dbReference type="Proteomes" id="UP001489509"/>
    </source>
</evidence>
<dbReference type="InterPro" id="IPR002842">
    <property type="entry name" value="ATPase_V1_Esu"/>
</dbReference>
<dbReference type="EMBL" id="JBBMFD010000012">
    <property type="protein sequence ID" value="MEQ2440791.1"/>
    <property type="molecule type" value="Genomic_DNA"/>
</dbReference>
<dbReference type="Proteomes" id="UP001489509">
    <property type="component" value="Unassembled WGS sequence"/>
</dbReference>
<keyword evidence="3" id="KW-0406">Ion transport</keyword>
<name>A0ABV1E0F7_9FIRM</name>
<dbReference type="PROSITE" id="PS50132">
    <property type="entry name" value="RGS"/>
    <property type="match status" value="1"/>
</dbReference>
<dbReference type="Pfam" id="PF01991">
    <property type="entry name" value="vATP-synt_E"/>
    <property type="match status" value="1"/>
</dbReference>
<dbReference type="InterPro" id="IPR016137">
    <property type="entry name" value="RGS"/>
</dbReference>
<dbReference type="Gene3D" id="3.30.2320.30">
    <property type="entry name" value="ATP synthase, E subunit, C-terminal"/>
    <property type="match status" value="1"/>
</dbReference>
<gene>
    <name evidence="5" type="ORF">WMO26_08145</name>
</gene>
<feature type="domain" description="RGS" evidence="4">
    <location>
        <begin position="11"/>
        <end position="112"/>
    </location>
</feature>
<proteinExistence type="inferred from homology"/>
<sequence length="203" mass="22904">MALQDEKLSKFIQAINKDAEERRARILAESEAFNKAELEKAETEALTDAYHLIQQEISKMRTGIRRDLSQKELKLHRAALLKRGEITKDVFDEAKKEIEAFTKTDAYPAFLEGLAKEAAKLFPKAEVTLYLREADLPLGGDLSKLFSEGCQVKADDSIRLGGFRMECREFGLMADETLDTRLDSQHVWFAEHAGLSVEPAKAN</sequence>